<evidence type="ECO:0000259" key="9">
    <source>
        <dbReference type="PROSITE" id="PS51192"/>
    </source>
</evidence>
<evidence type="ECO:0000256" key="6">
    <source>
        <dbReference type="ARBA" id="ARBA00023125"/>
    </source>
</evidence>
<dbReference type="AlphaFoldDB" id="A0A5B9QLV5"/>
<evidence type="ECO:0000313" key="12">
    <source>
        <dbReference type="Proteomes" id="UP000325286"/>
    </source>
</evidence>
<keyword evidence="7" id="KW-0234">DNA repair</keyword>
<sequence>MQDSALSSSDAAAKIHLASDLQFLSGVGPDRAKLLAKLGLRAAGDALFFFPRSYEFPSAQTRLIHLREGVPASVVGTITEIESRTSANGRTTLGILVENEDGAFRVVFYNQPFRREQLGRGMRVLVSGTPKLAGLRMQFSHPRITPLALDEAPPPGDILPMYSLTEGLKQPQLRRIIGPIADALADRVQEVLPDSLREDAGERLQMPLPAIADALRQVHTPTDKDELHAARTRLAFQELLVMQLALALRRRRLTTDLTAPPMMPTAQIDARIRNRFPFELTGDQQQTIAEVGRDMGRQFPMNRLVQGDVGSGKTVIAQYAMLLAVAHGYQAIMMAPTEILARQHYATLTKAMARSRVKVGLLTGSLSGAERQQLTAAAESGELNVIVGTQALLYGNVAAAKLGLVVIDEQHKFGVGQRARLRSGGLDPHYLVLSATPIPRTMAMTMFGDLDVSTLRDKPPGRKPVHTYLARDGWRDRWWKFVRERLDEGRQVFVVTPRVSERVADAEETETEETGPEEANAAEAAEVADGMETIAGENVSAAEGVFEELQAGPLADYRLGLLHGRMSAQEKEAVMQRFAQGRTQVLVTTTVIEVGIDIANATVMTILGAEHFGLAQLHQLRGRVSRGRVPGHVCVFTDAEGSPEENERLQVFADTADGFELAEADFRLRGPGDLMGTRQSGMPPLRIADMQRDQQVLMVARQLAQEVIDADSDLSDEAFAALKKQVLRRYGKVLELGDVA</sequence>
<keyword evidence="12" id="KW-1185">Reference proteome</keyword>
<dbReference type="InterPro" id="IPR011545">
    <property type="entry name" value="DEAD/DEAH_box_helicase_dom"/>
</dbReference>
<feature type="domain" description="Helicase ATP-binding" evidence="9">
    <location>
        <begin position="294"/>
        <end position="455"/>
    </location>
</feature>
<dbReference type="GO" id="GO:0003677">
    <property type="term" value="F:DNA binding"/>
    <property type="evidence" value="ECO:0007669"/>
    <property type="project" value="UniProtKB-KW"/>
</dbReference>
<dbReference type="Pfam" id="PF17191">
    <property type="entry name" value="RecG_wedge"/>
    <property type="match status" value="1"/>
</dbReference>
<dbReference type="InterPro" id="IPR047112">
    <property type="entry name" value="RecG/Mfd"/>
</dbReference>
<dbReference type="Gene3D" id="2.40.50.140">
    <property type="entry name" value="Nucleic acid-binding proteins"/>
    <property type="match status" value="1"/>
</dbReference>
<dbReference type="InterPro" id="IPR027417">
    <property type="entry name" value="P-loop_NTPase"/>
</dbReference>
<dbReference type="GO" id="GO:0006281">
    <property type="term" value="P:DNA repair"/>
    <property type="evidence" value="ECO:0007669"/>
    <property type="project" value="UniProtKB-KW"/>
</dbReference>
<gene>
    <name evidence="11" type="primary">recG</name>
    <name evidence="11" type="ORF">UC8_04720</name>
</gene>
<evidence type="ECO:0000313" key="11">
    <source>
        <dbReference type="EMBL" id="QEG38515.1"/>
    </source>
</evidence>
<keyword evidence="2" id="KW-0227">DNA damage</keyword>
<dbReference type="KEGG" id="rul:UC8_04720"/>
<organism evidence="11 12">
    <name type="scientific">Roseimaritima ulvae</name>
    <dbReference type="NCBI Taxonomy" id="980254"/>
    <lineage>
        <taxon>Bacteria</taxon>
        <taxon>Pseudomonadati</taxon>
        <taxon>Planctomycetota</taxon>
        <taxon>Planctomycetia</taxon>
        <taxon>Pirellulales</taxon>
        <taxon>Pirellulaceae</taxon>
        <taxon>Roseimaritima</taxon>
    </lineage>
</organism>
<keyword evidence="1" id="KW-0547">Nucleotide-binding</keyword>
<keyword evidence="3 11" id="KW-0378">Hydrolase</keyword>
<keyword evidence="6" id="KW-0238">DNA-binding</keyword>
<dbReference type="PROSITE" id="PS51192">
    <property type="entry name" value="HELICASE_ATP_BIND_1"/>
    <property type="match status" value="1"/>
</dbReference>
<protein>
    <recommendedName>
        <fullName evidence="8">Probable DNA 3'-5' helicase RecG</fullName>
    </recommendedName>
</protein>
<dbReference type="PANTHER" id="PTHR47964:SF1">
    <property type="entry name" value="ATP-DEPENDENT DNA HELICASE HOMOLOG RECG, CHLOROPLASTIC"/>
    <property type="match status" value="1"/>
</dbReference>
<reference evidence="11 12" key="1">
    <citation type="submission" date="2019-08" db="EMBL/GenBank/DDBJ databases">
        <title>Deep-cultivation of Planctomycetes and their phenomic and genomic characterization uncovers novel biology.</title>
        <authorList>
            <person name="Wiegand S."/>
            <person name="Jogler M."/>
            <person name="Boedeker C."/>
            <person name="Pinto D."/>
            <person name="Vollmers J."/>
            <person name="Rivas-Marin E."/>
            <person name="Kohn T."/>
            <person name="Peeters S.H."/>
            <person name="Heuer A."/>
            <person name="Rast P."/>
            <person name="Oberbeckmann S."/>
            <person name="Bunk B."/>
            <person name="Jeske O."/>
            <person name="Meyerdierks A."/>
            <person name="Storesund J.E."/>
            <person name="Kallscheuer N."/>
            <person name="Luecker S."/>
            <person name="Lage O.M."/>
            <person name="Pohl T."/>
            <person name="Merkel B.J."/>
            <person name="Hornburger P."/>
            <person name="Mueller R.-W."/>
            <person name="Bruemmer F."/>
            <person name="Labrenz M."/>
            <person name="Spormann A.M."/>
            <person name="Op den Camp H."/>
            <person name="Overmann J."/>
            <person name="Amann R."/>
            <person name="Jetten M.S.M."/>
            <person name="Mascher T."/>
            <person name="Medema M.H."/>
            <person name="Devos D.P."/>
            <person name="Kaster A.-K."/>
            <person name="Ovreas L."/>
            <person name="Rohde M."/>
            <person name="Galperin M.Y."/>
            <person name="Jogler C."/>
        </authorList>
    </citation>
    <scope>NUCLEOTIDE SEQUENCE [LARGE SCALE GENOMIC DNA]</scope>
    <source>
        <strain evidence="11 12">UC8</strain>
    </source>
</reference>
<dbReference type="SUPFAM" id="SSF52540">
    <property type="entry name" value="P-loop containing nucleoside triphosphate hydrolases"/>
    <property type="match status" value="2"/>
</dbReference>
<dbReference type="InterPro" id="IPR012340">
    <property type="entry name" value="NA-bd_OB-fold"/>
</dbReference>
<dbReference type="InterPro" id="IPR033454">
    <property type="entry name" value="RecG_wedge"/>
</dbReference>
<dbReference type="Proteomes" id="UP000325286">
    <property type="component" value="Chromosome"/>
</dbReference>
<dbReference type="GO" id="GO:0016787">
    <property type="term" value="F:hydrolase activity"/>
    <property type="evidence" value="ECO:0007669"/>
    <property type="project" value="UniProtKB-KW"/>
</dbReference>
<keyword evidence="4 11" id="KW-0347">Helicase</keyword>
<dbReference type="GO" id="GO:0005524">
    <property type="term" value="F:ATP binding"/>
    <property type="evidence" value="ECO:0007669"/>
    <property type="project" value="UniProtKB-KW"/>
</dbReference>
<dbReference type="InterPro" id="IPR001650">
    <property type="entry name" value="Helicase_C-like"/>
</dbReference>
<dbReference type="GO" id="GO:0003678">
    <property type="term" value="F:DNA helicase activity"/>
    <property type="evidence" value="ECO:0007669"/>
    <property type="project" value="TreeGrafter"/>
</dbReference>
<feature type="domain" description="Helicase C-terminal" evidence="10">
    <location>
        <begin position="502"/>
        <end position="667"/>
    </location>
</feature>
<dbReference type="SMART" id="SM00487">
    <property type="entry name" value="DEXDc"/>
    <property type="match status" value="1"/>
</dbReference>
<dbReference type="Pfam" id="PF19833">
    <property type="entry name" value="RecG_dom3_C"/>
    <property type="match status" value="1"/>
</dbReference>
<evidence type="ECO:0000256" key="4">
    <source>
        <dbReference type="ARBA" id="ARBA00022806"/>
    </source>
</evidence>
<keyword evidence="5" id="KW-0067">ATP-binding</keyword>
<dbReference type="OrthoDB" id="9804325at2"/>
<evidence type="ECO:0000256" key="3">
    <source>
        <dbReference type="ARBA" id="ARBA00022801"/>
    </source>
</evidence>
<accession>A0A5B9QLV5</accession>
<proteinExistence type="predicted"/>
<dbReference type="InterPro" id="IPR014001">
    <property type="entry name" value="Helicase_ATP-bd"/>
</dbReference>
<dbReference type="EMBL" id="CP042914">
    <property type="protein sequence ID" value="QEG38515.1"/>
    <property type="molecule type" value="Genomic_DNA"/>
</dbReference>
<dbReference type="SUPFAM" id="SSF50249">
    <property type="entry name" value="Nucleic acid-binding proteins"/>
    <property type="match status" value="1"/>
</dbReference>
<dbReference type="NCBIfam" id="NF008165">
    <property type="entry name" value="PRK10917.1-3"/>
    <property type="match status" value="1"/>
</dbReference>
<dbReference type="PANTHER" id="PTHR47964">
    <property type="entry name" value="ATP-DEPENDENT DNA HELICASE HOMOLOG RECG, CHLOROPLASTIC"/>
    <property type="match status" value="1"/>
</dbReference>
<dbReference type="Pfam" id="PF00270">
    <property type="entry name" value="DEAD"/>
    <property type="match status" value="1"/>
</dbReference>
<dbReference type="PROSITE" id="PS51194">
    <property type="entry name" value="HELICASE_CTER"/>
    <property type="match status" value="1"/>
</dbReference>
<dbReference type="SMART" id="SM00490">
    <property type="entry name" value="HELICc"/>
    <property type="match status" value="1"/>
</dbReference>
<dbReference type="CDD" id="cd04488">
    <property type="entry name" value="RecG_wedge_OBF"/>
    <property type="match status" value="1"/>
</dbReference>
<dbReference type="InterPro" id="IPR045562">
    <property type="entry name" value="RecG_dom3_C"/>
</dbReference>
<evidence type="ECO:0000256" key="7">
    <source>
        <dbReference type="ARBA" id="ARBA00023204"/>
    </source>
</evidence>
<name>A0A5B9QLV5_9BACT</name>
<evidence type="ECO:0000256" key="8">
    <source>
        <dbReference type="ARBA" id="ARBA00049819"/>
    </source>
</evidence>
<dbReference type="Gene3D" id="3.40.50.300">
    <property type="entry name" value="P-loop containing nucleotide triphosphate hydrolases"/>
    <property type="match status" value="2"/>
</dbReference>
<evidence type="ECO:0000256" key="1">
    <source>
        <dbReference type="ARBA" id="ARBA00022741"/>
    </source>
</evidence>
<evidence type="ECO:0000256" key="5">
    <source>
        <dbReference type="ARBA" id="ARBA00022840"/>
    </source>
</evidence>
<evidence type="ECO:0000259" key="10">
    <source>
        <dbReference type="PROSITE" id="PS51194"/>
    </source>
</evidence>
<dbReference type="Pfam" id="PF00271">
    <property type="entry name" value="Helicase_C"/>
    <property type="match status" value="1"/>
</dbReference>
<evidence type="ECO:0000256" key="2">
    <source>
        <dbReference type="ARBA" id="ARBA00022763"/>
    </source>
</evidence>
<dbReference type="RefSeq" id="WP_068142033.1">
    <property type="nucleotide sequence ID" value="NZ_CP042914.1"/>
</dbReference>